<dbReference type="InterPro" id="IPR014048">
    <property type="entry name" value="MethylDNA_cys_MeTrfase_DNA-bd"/>
</dbReference>
<keyword evidence="4" id="KW-0489">Methyltransferase</keyword>
<keyword evidence="1" id="KW-0227">DNA damage</keyword>
<accession>A0A5B7WX12</accession>
<dbReference type="Proteomes" id="UP000307000">
    <property type="component" value="Chromosome"/>
</dbReference>
<dbReference type="Gene3D" id="1.10.10.10">
    <property type="entry name" value="Winged helix-like DNA-binding domain superfamily/Winged helix DNA-binding domain"/>
    <property type="match status" value="1"/>
</dbReference>
<feature type="domain" description="Methylated-DNA-[protein]-cysteine S-methyltransferase DNA binding" evidence="3">
    <location>
        <begin position="12"/>
        <end position="77"/>
    </location>
</feature>
<dbReference type="GO" id="GO:0006281">
    <property type="term" value="P:DNA repair"/>
    <property type="evidence" value="ECO:0007669"/>
    <property type="project" value="InterPro"/>
</dbReference>
<protein>
    <submittedName>
        <fullName evidence="4">Methylated-DNA--protein-cysteine methyltransferase</fullName>
    </submittedName>
</protein>
<dbReference type="EMBL" id="CP034412">
    <property type="protein sequence ID" value="QCY47623.1"/>
    <property type="molecule type" value="Genomic_DNA"/>
</dbReference>
<sequence>MHLPSPSPPPLDFEEAVHQLAGLVPAGRILTYKDVAELLGRAGPRQVGKAMQGTAPGTPWWRIIRADGNITASLLEQARAHWDQERMPRRGGRVDVARARWQPNDRQWRQIQELSASLDGPRTSRADEERPRTDPAFGQQAGRGTKTSEPRDGMEP</sequence>
<dbReference type="SUPFAM" id="SSF46767">
    <property type="entry name" value="Methylated DNA-protein cysteine methyltransferase, C-terminal domain"/>
    <property type="match status" value="1"/>
</dbReference>
<dbReference type="GO" id="GO:0008168">
    <property type="term" value="F:methyltransferase activity"/>
    <property type="evidence" value="ECO:0007669"/>
    <property type="project" value="UniProtKB-KW"/>
</dbReference>
<dbReference type="PANTHER" id="PTHR42942">
    <property type="entry name" value="6-O-METHYLGUANINE DNA METHYLTRANSFERASE"/>
    <property type="match status" value="1"/>
</dbReference>
<evidence type="ECO:0000313" key="4">
    <source>
        <dbReference type="EMBL" id="QCY47623.1"/>
    </source>
</evidence>
<evidence type="ECO:0000256" key="2">
    <source>
        <dbReference type="SAM" id="MobiDB-lite"/>
    </source>
</evidence>
<feature type="compositionally biased region" description="Basic and acidic residues" evidence="2">
    <location>
        <begin position="122"/>
        <end position="133"/>
    </location>
</feature>
<reference evidence="4 5" key="1">
    <citation type="submission" date="2018-12" db="EMBL/GenBank/DDBJ databases">
        <title>Complete Genome Sequence of Glutamicibacter creatinolyticus strain LGCM259,isolated from an abscess of a 12-year-old mare in Italy.</title>
        <authorList>
            <person name="Santos R.G."/>
            <person name="Silva A.L."/>
            <person name="Seyffert N."/>
            <person name="Castro T.L.P."/>
            <person name="Attili A.R."/>
            <person name="Rifici C."/>
            <person name="Mazzullo G."/>
            <person name="Brenig B."/>
            <person name="Venanzi F."/>
            <person name="Azevedo V."/>
        </authorList>
    </citation>
    <scope>NUCLEOTIDE SEQUENCE [LARGE SCALE GENOMIC DNA]</scope>
    <source>
        <strain evidence="4 5">LGCM 259</strain>
    </source>
</reference>
<evidence type="ECO:0000313" key="5">
    <source>
        <dbReference type="Proteomes" id="UP000307000"/>
    </source>
</evidence>
<keyword evidence="5" id="KW-1185">Reference proteome</keyword>
<dbReference type="GO" id="GO:0032259">
    <property type="term" value="P:methylation"/>
    <property type="evidence" value="ECO:0007669"/>
    <property type="project" value="UniProtKB-KW"/>
</dbReference>
<dbReference type="RefSeq" id="WP_138926508.1">
    <property type="nucleotide sequence ID" value="NZ_CP034412.1"/>
</dbReference>
<dbReference type="Pfam" id="PF01035">
    <property type="entry name" value="DNA_binding_1"/>
    <property type="match status" value="1"/>
</dbReference>
<dbReference type="PANTHER" id="PTHR42942:SF1">
    <property type="entry name" value="ALKYLTRANSFERASE-LIKE PROTEIN 1"/>
    <property type="match status" value="1"/>
</dbReference>
<evidence type="ECO:0000259" key="3">
    <source>
        <dbReference type="Pfam" id="PF01035"/>
    </source>
</evidence>
<name>A0A5B7WX12_9MICC</name>
<dbReference type="InterPro" id="IPR036388">
    <property type="entry name" value="WH-like_DNA-bd_sf"/>
</dbReference>
<dbReference type="InterPro" id="IPR036217">
    <property type="entry name" value="MethylDNA_cys_MeTrfase_DNAb"/>
</dbReference>
<dbReference type="InterPro" id="IPR052520">
    <property type="entry name" value="ATL_DNA_repair"/>
</dbReference>
<keyword evidence="4" id="KW-0808">Transferase</keyword>
<gene>
    <name evidence="4" type="ORF">GcLGCM259_1908</name>
</gene>
<feature type="region of interest" description="Disordered" evidence="2">
    <location>
        <begin position="107"/>
        <end position="156"/>
    </location>
</feature>
<organism evidence="4 5">
    <name type="scientific">Glutamicibacter creatinolyticus</name>
    <dbReference type="NCBI Taxonomy" id="162496"/>
    <lineage>
        <taxon>Bacteria</taxon>
        <taxon>Bacillati</taxon>
        <taxon>Actinomycetota</taxon>
        <taxon>Actinomycetes</taxon>
        <taxon>Micrococcales</taxon>
        <taxon>Micrococcaceae</taxon>
        <taxon>Glutamicibacter</taxon>
    </lineage>
</organism>
<dbReference type="AlphaFoldDB" id="A0A5B7WX12"/>
<evidence type="ECO:0000256" key="1">
    <source>
        <dbReference type="ARBA" id="ARBA00022763"/>
    </source>
</evidence>
<feature type="compositionally biased region" description="Basic and acidic residues" evidence="2">
    <location>
        <begin position="146"/>
        <end position="156"/>
    </location>
</feature>
<proteinExistence type="predicted"/>
<dbReference type="KEGG" id="gcr:GcLGCM259_1908"/>